<feature type="chain" id="PRO_5045137545" evidence="1">
    <location>
        <begin position="26"/>
        <end position="404"/>
    </location>
</feature>
<evidence type="ECO:0000313" key="3">
    <source>
        <dbReference type="EMBL" id="MEI5983591.1"/>
    </source>
</evidence>
<dbReference type="PANTHER" id="PTHR43143:SF1">
    <property type="entry name" value="SERINE_THREONINE-PROTEIN PHOSPHATASE CPPED1"/>
    <property type="match status" value="1"/>
</dbReference>
<accession>A0ABU8I2F1</accession>
<dbReference type="RefSeq" id="WP_134776288.1">
    <property type="nucleotide sequence ID" value="NZ_JAYLLN010000002.1"/>
</dbReference>
<dbReference type="InterPro" id="IPR029052">
    <property type="entry name" value="Metallo-depent_PP-like"/>
</dbReference>
<dbReference type="InterPro" id="IPR006311">
    <property type="entry name" value="TAT_signal"/>
</dbReference>
<dbReference type="Gene3D" id="3.60.21.10">
    <property type="match status" value="1"/>
</dbReference>
<dbReference type="PANTHER" id="PTHR43143">
    <property type="entry name" value="METALLOPHOSPHOESTERASE, CALCINEURIN SUPERFAMILY"/>
    <property type="match status" value="1"/>
</dbReference>
<keyword evidence="1" id="KW-0732">Signal</keyword>
<keyword evidence="4" id="KW-1185">Reference proteome</keyword>
<comment type="caution">
    <text evidence="3">The sequence shown here is derived from an EMBL/GenBank/DDBJ whole genome shotgun (WGS) entry which is preliminary data.</text>
</comment>
<evidence type="ECO:0000256" key="1">
    <source>
        <dbReference type="SAM" id="SignalP"/>
    </source>
</evidence>
<dbReference type="Pfam" id="PF00149">
    <property type="entry name" value="Metallophos"/>
    <property type="match status" value="1"/>
</dbReference>
<name>A0ABU8I2F1_9SPHI</name>
<dbReference type="InterPro" id="IPR004843">
    <property type="entry name" value="Calcineurin-like_PHP"/>
</dbReference>
<dbReference type="InterPro" id="IPR051918">
    <property type="entry name" value="STPP_CPPED1"/>
</dbReference>
<reference evidence="3 4" key="1">
    <citation type="submission" date="2024-01" db="EMBL/GenBank/DDBJ databases">
        <title>Sphingobacterium tenebrionis sp. nov., a novel endophyte isolated from tenebrio molitor intestines.</title>
        <authorList>
            <person name="Zhang C."/>
        </authorList>
    </citation>
    <scope>NUCLEOTIDE SEQUENCE [LARGE SCALE GENOMIC DNA]</scope>
    <source>
        <strain evidence="3 4">PU5-4</strain>
    </source>
</reference>
<dbReference type="EMBL" id="JAYLLN010000002">
    <property type="protein sequence ID" value="MEI5983591.1"/>
    <property type="molecule type" value="Genomic_DNA"/>
</dbReference>
<gene>
    <name evidence="3" type="ORF">VJ786_01615</name>
</gene>
<organism evidence="3 4">
    <name type="scientific">Sphingobacterium tenebrionis</name>
    <dbReference type="NCBI Taxonomy" id="3111775"/>
    <lineage>
        <taxon>Bacteria</taxon>
        <taxon>Pseudomonadati</taxon>
        <taxon>Bacteroidota</taxon>
        <taxon>Sphingobacteriia</taxon>
        <taxon>Sphingobacteriales</taxon>
        <taxon>Sphingobacteriaceae</taxon>
        <taxon>Sphingobacterium</taxon>
    </lineage>
</organism>
<sequence length="404" mass="45826">MSFNRRNFLKGLGLMGLSASIPAHAKQENHSTSLLESADQAQSFDFATAPYLQNLTDREVSICCIFNKPCIAWVEVLDNNKAIVETIYQVEDGMRNANTDLFKFRVKRNGPSLTYRVAAKEITRFEAYKIEYGQAIKSKEITANLASSHQNSVYALILNDIHENRNSYGVLYKKSRLPKKDLVFLNGDSFHYVNNQKDLTDKLLKPVSAEFAGQTPMVMVRGNHETRGAFARSYKPYFDYPEGKFYHAFKMGPVYWVVLDSGEDKPDSHEVYAGTVDYDGYRLEQKAWLEGVLKSKERKSARHTIVVTHIPFHHSDEWHGTKHNKECFHEVLQRNKVDAVISGHTHRHGFHEPNAEHNYYVIIGGGPKEGERTFIDVSAEGKMLEVSLVKETGEVLGTFGKGKG</sequence>
<dbReference type="Proteomes" id="UP001363035">
    <property type="component" value="Unassembled WGS sequence"/>
</dbReference>
<dbReference type="SUPFAM" id="SSF56300">
    <property type="entry name" value="Metallo-dependent phosphatases"/>
    <property type="match status" value="1"/>
</dbReference>
<proteinExistence type="predicted"/>
<protein>
    <submittedName>
        <fullName evidence="3">Metallophosphoesterase</fullName>
    </submittedName>
</protein>
<feature type="signal peptide" evidence="1">
    <location>
        <begin position="1"/>
        <end position="25"/>
    </location>
</feature>
<dbReference type="PROSITE" id="PS51318">
    <property type="entry name" value="TAT"/>
    <property type="match status" value="1"/>
</dbReference>
<evidence type="ECO:0000313" key="4">
    <source>
        <dbReference type="Proteomes" id="UP001363035"/>
    </source>
</evidence>
<evidence type="ECO:0000259" key="2">
    <source>
        <dbReference type="Pfam" id="PF00149"/>
    </source>
</evidence>
<feature type="domain" description="Calcineurin-like phosphoesterase" evidence="2">
    <location>
        <begin position="156"/>
        <end position="347"/>
    </location>
</feature>